<dbReference type="PANTHER" id="PTHR12110">
    <property type="entry name" value="HYDROXYPYRUVATE ISOMERASE"/>
    <property type="match status" value="1"/>
</dbReference>
<dbReference type="InterPro" id="IPR050312">
    <property type="entry name" value="IolE/XylAMocC-like"/>
</dbReference>
<reference evidence="2" key="1">
    <citation type="submission" date="2021-04" db="EMBL/GenBank/DDBJ databases">
        <title>Luteolibacter sp. 32A isolated from the skin of an Anderson's salamander (Ambystoma andersonii).</title>
        <authorList>
            <person name="Spergser J."/>
            <person name="Busse H.-J."/>
        </authorList>
    </citation>
    <scope>NUCLEOTIDE SEQUENCE</scope>
    <source>
        <strain evidence="2">32A</strain>
    </source>
</reference>
<protein>
    <submittedName>
        <fullName evidence="2">Sugar phosphate isomerase/epimerase</fullName>
    </submittedName>
</protein>
<evidence type="ECO:0000313" key="3">
    <source>
        <dbReference type="Proteomes" id="UP000676169"/>
    </source>
</evidence>
<evidence type="ECO:0000259" key="1">
    <source>
        <dbReference type="Pfam" id="PF01261"/>
    </source>
</evidence>
<proteinExistence type="predicted"/>
<dbReference type="AlphaFoldDB" id="A0A975J2F2"/>
<dbReference type="RefSeq" id="WP_211634006.1">
    <property type="nucleotide sequence ID" value="NZ_CP073100.1"/>
</dbReference>
<sequence>MPRPVTLFTGQWADLPLEKLAPLASDMGYEGLELACWGDHFDVTAAASSKSYVKEKWELLADHGLTCFAISNHLVGQAICDNIDERHKAILSDEIWGDGSPEGVRKRAAKNMATAAKAARAFFNAKPGRKGKDDFPAVVNGFTGSSIWHSIYAFPPTTQAYYEKGFKDFAKRFLPILDAFEKNDVNFALEVHPTEIAFDIVSAQRAIEAVGGHKRFGFNFDPSHLGYQGVDYVKFIRTFGERIFHCHVKDAWWGHGDGTVGVFGGHTDFGDARRYWDFRSPGRGDVQFEDVIVALNDVGYQGPLSVEWEDIRMDRVHGGTEAAEFVRAIDFAPSRVAFDAAFDKSKQ</sequence>
<accession>A0A975J2F2</accession>
<name>A0A975J2F2_9BACT</name>
<dbReference type="InterPro" id="IPR036237">
    <property type="entry name" value="Xyl_isomerase-like_sf"/>
</dbReference>
<dbReference type="Pfam" id="PF01261">
    <property type="entry name" value="AP_endonuc_2"/>
    <property type="match status" value="1"/>
</dbReference>
<dbReference type="GO" id="GO:0016853">
    <property type="term" value="F:isomerase activity"/>
    <property type="evidence" value="ECO:0007669"/>
    <property type="project" value="UniProtKB-KW"/>
</dbReference>
<evidence type="ECO:0000313" key="2">
    <source>
        <dbReference type="EMBL" id="QUE52731.1"/>
    </source>
</evidence>
<feature type="domain" description="Xylose isomerase-like TIM barrel" evidence="1">
    <location>
        <begin position="23"/>
        <end position="327"/>
    </location>
</feature>
<keyword evidence="3" id="KW-1185">Reference proteome</keyword>
<dbReference type="KEGG" id="lamb:KBB96_07515"/>
<keyword evidence="2" id="KW-0413">Isomerase</keyword>
<dbReference type="InterPro" id="IPR013022">
    <property type="entry name" value="Xyl_isomerase-like_TIM-brl"/>
</dbReference>
<dbReference type="SUPFAM" id="SSF51658">
    <property type="entry name" value="Xylose isomerase-like"/>
    <property type="match status" value="1"/>
</dbReference>
<dbReference type="Proteomes" id="UP000676169">
    <property type="component" value="Chromosome"/>
</dbReference>
<dbReference type="EMBL" id="CP073100">
    <property type="protein sequence ID" value="QUE52731.1"/>
    <property type="molecule type" value="Genomic_DNA"/>
</dbReference>
<dbReference type="Gene3D" id="3.20.20.150">
    <property type="entry name" value="Divalent-metal-dependent TIM barrel enzymes"/>
    <property type="match status" value="1"/>
</dbReference>
<organism evidence="2 3">
    <name type="scientific">Luteolibacter ambystomatis</name>
    <dbReference type="NCBI Taxonomy" id="2824561"/>
    <lineage>
        <taxon>Bacteria</taxon>
        <taxon>Pseudomonadati</taxon>
        <taxon>Verrucomicrobiota</taxon>
        <taxon>Verrucomicrobiia</taxon>
        <taxon>Verrucomicrobiales</taxon>
        <taxon>Verrucomicrobiaceae</taxon>
        <taxon>Luteolibacter</taxon>
    </lineage>
</organism>
<gene>
    <name evidence="2" type="ORF">KBB96_07515</name>
</gene>
<dbReference type="PANTHER" id="PTHR12110:SF21">
    <property type="entry name" value="XYLOSE ISOMERASE-LIKE TIM BARREL DOMAIN-CONTAINING PROTEIN"/>
    <property type="match status" value="1"/>
</dbReference>